<dbReference type="Proteomes" id="UP000319627">
    <property type="component" value="Unassembled WGS sequence"/>
</dbReference>
<protein>
    <submittedName>
        <fullName evidence="2">Molybdopterin-guanine dinucleotide biosynthesis protein B</fullName>
    </submittedName>
</protein>
<dbReference type="EMBL" id="VLKG01000002">
    <property type="protein sequence ID" value="TWH76783.1"/>
    <property type="molecule type" value="Genomic_DNA"/>
</dbReference>
<evidence type="ECO:0000313" key="2">
    <source>
        <dbReference type="EMBL" id="TWH76783.1"/>
    </source>
</evidence>
<proteinExistence type="predicted"/>
<feature type="domain" description="Molybdopterin-guanine dinucleotide biosynthesis protein B (MobB)" evidence="1">
    <location>
        <begin position="13"/>
        <end position="146"/>
    </location>
</feature>
<gene>
    <name evidence="2" type="ORF">LX59_00828</name>
</gene>
<dbReference type="GO" id="GO:0005525">
    <property type="term" value="F:GTP binding"/>
    <property type="evidence" value="ECO:0007669"/>
    <property type="project" value="InterPro"/>
</dbReference>
<dbReference type="InterPro" id="IPR052539">
    <property type="entry name" value="MGD_biosynthesis_adapter"/>
</dbReference>
<dbReference type="OrthoDB" id="9804758at2"/>
<dbReference type="InterPro" id="IPR004435">
    <property type="entry name" value="MobB_dom"/>
</dbReference>
<evidence type="ECO:0000259" key="1">
    <source>
        <dbReference type="Pfam" id="PF03205"/>
    </source>
</evidence>
<dbReference type="PANTHER" id="PTHR40072:SF1">
    <property type="entry name" value="MOLYBDOPTERIN-GUANINE DINUCLEOTIDE BIOSYNTHESIS ADAPTER PROTEIN"/>
    <property type="match status" value="1"/>
</dbReference>
<dbReference type="GO" id="GO:0006777">
    <property type="term" value="P:Mo-molybdopterin cofactor biosynthetic process"/>
    <property type="evidence" value="ECO:0007669"/>
    <property type="project" value="InterPro"/>
</dbReference>
<evidence type="ECO:0000313" key="3">
    <source>
        <dbReference type="Proteomes" id="UP000319627"/>
    </source>
</evidence>
<dbReference type="InterPro" id="IPR027417">
    <property type="entry name" value="P-loop_NTPase"/>
</dbReference>
<dbReference type="Pfam" id="PF03205">
    <property type="entry name" value="MobB"/>
    <property type="match status" value="1"/>
</dbReference>
<dbReference type="RefSeq" id="WP_144570564.1">
    <property type="nucleotide sequence ID" value="NZ_VLKG01000002.1"/>
</dbReference>
<name>A0A562J0X7_9GAMM</name>
<keyword evidence="3" id="KW-1185">Reference proteome</keyword>
<organism evidence="2 3">
    <name type="scientific">Azomonas agilis</name>
    <dbReference type="NCBI Taxonomy" id="116849"/>
    <lineage>
        <taxon>Bacteria</taxon>
        <taxon>Pseudomonadati</taxon>
        <taxon>Pseudomonadota</taxon>
        <taxon>Gammaproteobacteria</taxon>
        <taxon>Pseudomonadales</taxon>
        <taxon>Pseudomonadaceae</taxon>
        <taxon>Azomonas</taxon>
    </lineage>
</organism>
<dbReference type="NCBIfam" id="TIGR00176">
    <property type="entry name" value="mobB"/>
    <property type="match status" value="1"/>
</dbReference>
<reference evidence="2 3" key="1">
    <citation type="submission" date="2019-07" db="EMBL/GenBank/DDBJ databases">
        <title>Genomic Encyclopedia of Type Strains, Phase I: the one thousand microbial genomes (KMG-I) project.</title>
        <authorList>
            <person name="Kyrpides N."/>
        </authorList>
    </citation>
    <scope>NUCLEOTIDE SEQUENCE [LARGE SCALE GENOMIC DNA]</scope>
    <source>
        <strain evidence="2 3">DSM 375</strain>
    </source>
</reference>
<accession>A0A562J0X7</accession>
<dbReference type="PANTHER" id="PTHR40072">
    <property type="entry name" value="MOLYBDOPTERIN-GUANINE DINUCLEOTIDE BIOSYNTHESIS ADAPTER PROTEIN-RELATED"/>
    <property type="match status" value="1"/>
</dbReference>
<comment type="caution">
    <text evidence="2">The sequence shown here is derived from an EMBL/GenBank/DDBJ whole genome shotgun (WGS) entry which is preliminary data.</text>
</comment>
<sequence length="177" mass="19694">MDFDHSRYDLPLLGIVAYSGTGKTTLIEALLPMLSAQGIRTAVIKHAHHDVDVDTPGKDTHRFRMAGAMPVVLATAKRFAVMMETPDQMDDLDLPLLLDYVLISKPDLVLIEGFKHWPLPKLELHRPELGRPIQAWNDPWIKAVASSEVISVPSGVEVLPLNDVMTIAAWISTWALR</sequence>
<dbReference type="CDD" id="cd03116">
    <property type="entry name" value="MobB"/>
    <property type="match status" value="1"/>
</dbReference>
<dbReference type="Gene3D" id="3.40.50.300">
    <property type="entry name" value="P-loop containing nucleotide triphosphate hydrolases"/>
    <property type="match status" value="1"/>
</dbReference>
<dbReference type="AlphaFoldDB" id="A0A562J0X7"/>
<dbReference type="SUPFAM" id="SSF52540">
    <property type="entry name" value="P-loop containing nucleoside triphosphate hydrolases"/>
    <property type="match status" value="1"/>
</dbReference>